<name>A0A4Z1P0T7_9PEZI</name>
<dbReference type="EMBL" id="SNSC02000025">
    <property type="protein sequence ID" value="TID13786.1"/>
    <property type="molecule type" value="Genomic_DNA"/>
</dbReference>
<comment type="caution">
    <text evidence="1">The sequence shown here is derived from an EMBL/GenBank/DDBJ whole genome shotgun (WGS) entry which is preliminary data.</text>
</comment>
<sequence>MESLDKWAAKMRKAGVPINKAESIALSVAHLINSGIKANGMGVLIQADRMMELERGLVKSRETWMGKDMLDLFRGRRDAPLFPRMEKCVAL</sequence>
<keyword evidence="2" id="KW-1185">Reference proteome</keyword>
<gene>
    <name evidence="1" type="ORF">E6O75_ATG01764</name>
</gene>
<dbReference type="AlphaFoldDB" id="A0A4Z1P0T7"/>
<reference evidence="1 2" key="1">
    <citation type="submission" date="2019-04" db="EMBL/GenBank/DDBJ databases">
        <title>High contiguity whole genome sequence and gene annotation resource for two Venturia nashicola isolates.</title>
        <authorList>
            <person name="Prokchorchik M."/>
            <person name="Won K."/>
            <person name="Lee Y."/>
            <person name="Choi E.D."/>
            <person name="Segonzac C."/>
            <person name="Sohn K.H."/>
        </authorList>
    </citation>
    <scope>NUCLEOTIDE SEQUENCE [LARGE SCALE GENOMIC DNA]</scope>
    <source>
        <strain evidence="1 2">PRI2</strain>
    </source>
</reference>
<evidence type="ECO:0000313" key="1">
    <source>
        <dbReference type="EMBL" id="TID13786.1"/>
    </source>
</evidence>
<organism evidence="1 2">
    <name type="scientific">Venturia nashicola</name>
    <dbReference type="NCBI Taxonomy" id="86259"/>
    <lineage>
        <taxon>Eukaryota</taxon>
        <taxon>Fungi</taxon>
        <taxon>Dikarya</taxon>
        <taxon>Ascomycota</taxon>
        <taxon>Pezizomycotina</taxon>
        <taxon>Dothideomycetes</taxon>
        <taxon>Pleosporomycetidae</taxon>
        <taxon>Venturiales</taxon>
        <taxon>Venturiaceae</taxon>
        <taxon>Venturia</taxon>
    </lineage>
</organism>
<accession>A0A4Z1P0T7</accession>
<evidence type="ECO:0000313" key="2">
    <source>
        <dbReference type="Proteomes" id="UP000298493"/>
    </source>
</evidence>
<dbReference type="Proteomes" id="UP000298493">
    <property type="component" value="Unassembled WGS sequence"/>
</dbReference>
<dbReference type="STRING" id="86259.A0A4Z1P0T7"/>
<proteinExistence type="predicted"/>
<protein>
    <submittedName>
        <fullName evidence="1">Gb</fullName>
    </submittedName>
</protein>